<dbReference type="GO" id="GO:0046872">
    <property type="term" value="F:metal ion binding"/>
    <property type="evidence" value="ECO:0007669"/>
    <property type="project" value="UniProtKB-UniRule"/>
</dbReference>
<dbReference type="RefSeq" id="WP_145063369.1">
    <property type="nucleotide sequence ID" value="NZ_CP036287.1"/>
</dbReference>
<keyword evidence="14" id="KW-1185">Reference proteome</keyword>
<keyword evidence="5 12" id="KW-0349">Heme</keyword>
<dbReference type="Proteomes" id="UP000316921">
    <property type="component" value="Chromosome"/>
</dbReference>
<keyword evidence="7 12" id="KW-0479">Metal-binding</keyword>
<feature type="transmembrane region" description="Helical" evidence="12">
    <location>
        <begin position="102"/>
        <end position="121"/>
    </location>
</feature>
<keyword evidence="8 12" id="KW-0249">Electron transport</keyword>
<dbReference type="GO" id="GO:0016682">
    <property type="term" value="F:oxidoreductase activity, acting on diphenols and related substances as donors, oxygen as acceptor"/>
    <property type="evidence" value="ECO:0007669"/>
    <property type="project" value="TreeGrafter"/>
</dbReference>
<feature type="transmembrane region" description="Helical" evidence="12">
    <location>
        <begin position="323"/>
        <end position="348"/>
    </location>
</feature>
<evidence type="ECO:0000256" key="11">
    <source>
        <dbReference type="ARBA" id="ARBA00023136"/>
    </source>
</evidence>
<name>A0A518BGM0_9BACT</name>
<evidence type="ECO:0000313" key="14">
    <source>
        <dbReference type="Proteomes" id="UP000316921"/>
    </source>
</evidence>
<dbReference type="GO" id="GO:0019646">
    <property type="term" value="P:aerobic electron transport chain"/>
    <property type="evidence" value="ECO:0007669"/>
    <property type="project" value="InterPro"/>
</dbReference>
<accession>A0A518BGM0</accession>
<dbReference type="EMBL" id="CP036287">
    <property type="protein sequence ID" value="QDU66110.1"/>
    <property type="molecule type" value="Genomic_DNA"/>
</dbReference>
<dbReference type="GO" id="GO:0005886">
    <property type="term" value="C:plasma membrane"/>
    <property type="evidence" value="ECO:0007669"/>
    <property type="project" value="UniProtKB-SubCell"/>
</dbReference>
<feature type="transmembrane region" description="Helical" evidence="12">
    <location>
        <begin position="189"/>
        <end position="212"/>
    </location>
</feature>
<evidence type="ECO:0000256" key="7">
    <source>
        <dbReference type="ARBA" id="ARBA00022723"/>
    </source>
</evidence>
<feature type="transmembrane region" description="Helical" evidence="12">
    <location>
        <begin position="20"/>
        <end position="44"/>
    </location>
</feature>
<evidence type="ECO:0000256" key="2">
    <source>
        <dbReference type="ARBA" id="ARBA00009819"/>
    </source>
</evidence>
<feature type="transmembrane region" description="Helical" evidence="12">
    <location>
        <begin position="360"/>
        <end position="382"/>
    </location>
</feature>
<feature type="transmembrane region" description="Helical" evidence="12">
    <location>
        <begin position="133"/>
        <end position="156"/>
    </location>
</feature>
<feature type="transmembrane region" description="Helical" evidence="12">
    <location>
        <begin position="408"/>
        <end position="430"/>
    </location>
</feature>
<gene>
    <name evidence="13" type="primary">ythA</name>
    <name evidence="13" type="ORF">Pla133_11760</name>
</gene>
<comment type="similarity">
    <text evidence="2 12">Belongs to the cytochrome ubiquinol oxidase subunit 1 family.</text>
</comment>
<evidence type="ECO:0000256" key="10">
    <source>
        <dbReference type="ARBA" id="ARBA00023004"/>
    </source>
</evidence>
<keyword evidence="10 12" id="KW-0408">Iron</keyword>
<dbReference type="EC" id="1.10.3.-" evidence="13"/>
<dbReference type="GO" id="GO:0070069">
    <property type="term" value="C:cytochrome complex"/>
    <property type="evidence" value="ECO:0007669"/>
    <property type="project" value="UniProtKB-UniRule"/>
</dbReference>
<keyword evidence="11 12" id="KW-0472">Membrane</keyword>
<proteinExistence type="inferred from homology"/>
<evidence type="ECO:0000256" key="12">
    <source>
        <dbReference type="PIRNR" id="PIRNR006446"/>
    </source>
</evidence>
<evidence type="ECO:0000256" key="1">
    <source>
        <dbReference type="ARBA" id="ARBA00004651"/>
    </source>
</evidence>
<evidence type="ECO:0000256" key="9">
    <source>
        <dbReference type="ARBA" id="ARBA00022989"/>
    </source>
</evidence>
<sequence length="454" mass="48626">MPTLLIAVEPLVWARSQMAFTLGAHIVLACLGVGLPALLAFAEFRHWRSGDEGWGRLAQRWAKAFAVLFAVGAVSGTVLSFELGLLWPAFMGTFGSVIGLPFTLEGFAFFVEAIFVGVYLYGGARLSPTGRLLSVVPIAVAGAVSAFFVVTANAWMNTPRGFTLGSDGRVHDVAPWAAMFNPSTPHETVHMIVAAYLVTGSLVAMVYAAAILRGRSGEHHRRGLALGLTLAAIAAPLQAVTGHWAGDRVAELQPLKLAAMEAHFETGTWAPLRLFGWPDVEAREVHGSIDIPGALSLLAHRDPAAVVLGLEEFPEDEWPPVPIVHVAFQVMVGIGTGLIALFGFGALGRWRRGNWPTERWYLRAVVAAGPASILALEAGWVVTEVGRQPWIVRGFMRTSDAVTDAAGLHWLFLATLLLYLALFVGAWSVLRYLASKPLDAAQDGPLAQESGDDA</sequence>
<dbReference type="PIRSF" id="PIRSF006446">
    <property type="entry name" value="Cyt_quinol_oxidase_1"/>
    <property type="match status" value="1"/>
</dbReference>
<evidence type="ECO:0000313" key="13">
    <source>
        <dbReference type="EMBL" id="QDU66110.1"/>
    </source>
</evidence>
<evidence type="ECO:0000256" key="3">
    <source>
        <dbReference type="ARBA" id="ARBA00022448"/>
    </source>
</evidence>
<feature type="transmembrane region" description="Helical" evidence="12">
    <location>
        <begin position="224"/>
        <end position="245"/>
    </location>
</feature>
<dbReference type="GO" id="GO:0020037">
    <property type="term" value="F:heme binding"/>
    <property type="evidence" value="ECO:0007669"/>
    <property type="project" value="TreeGrafter"/>
</dbReference>
<dbReference type="Pfam" id="PF01654">
    <property type="entry name" value="Cyt_bd_oxida_I"/>
    <property type="match status" value="1"/>
</dbReference>
<reference evidence="13 14" key="1">
    <citation type="submission" date="2019-02" db="EMBL/GenBank/DDBJ databases">
        <title>Deep-cultivation of Planctomycetes and their phenomic and genomic characterization uncovers novel biology.</title>
        <authorList>
            <person name="Wiegand S."/>
            <person name="Jogler M."/>
            <person name="Boedeker C."/>
            <person name="Pinto D."/>
            <person name="Vollmers J."/>
            <person name="Rivas-Marin E."/>
            <person name="Kohn T."/>
            <person name="Peeters S.H."/>
            <person name="Heuer A."/>
            <person name="Rast P."/>
            <person name="Oberbeckmann S."/>
            <person name="Bunk B."/>
            <person name="Jeske O."/>
            <person name="Meyerdierks A."/>
            <person name="Storesund J.E."/>
            <person name="Kallscheuer N."/>
            <person name="Luecker S."/>
            <person name="Lage O.M."/>
            <person name="Pohl T."/>
            <person name="Merkel B.J."/>
            <person name="Hornburger P."/>
            <person name="Mueller R.-W."/>
            <person name="Bruemmer F."/>
            <person name="Labrenz M."/>
            <person name="Spormann A.M."/>
            <person name="Op den Camp H."/>
            <person name="Overmann J."/>
            <person name="Amann R."/>
            <person name="Jetten M.S.M."/>
            <person name="Mascher T."/>
            <person name="Medema M.H."/>
            <person name="Devos D.P."/>
            <person name="Kaster A.-K."/>
            <person name="Ovreas L."/>
            <person name="Rohde M."/>
            <person name="Galperin M.Y."/>
            <person name="Jogler C."/>
        </authorList>
    </citation>
    <scope>NUCLEOTIDE SEQUENCE [LARGE SCALE GENOMIC DNA]</scope>
    <source>
        <strain evidence="13 14">Pla133</strain>
    </source>
</reference>
<dbReference type="KEGG" id="pbap:Pla133_11760"/>
<keyword evidence="4 12" id="KW-1003">Cell membrane</keyword>
<evidence type="ECO:0000256" key="5">
    <source>
        <dbReference type="ARBA" id="ARBA00022617"/>
    </source>
</evidence>
<dbReference type="AlphaFoldDB" id="A0A518BGM0"/>
<dbReference type="GO" id="GO:0009055">
    <property type="term" value="F:electron transfer activity"/>
    <property type="evidence" value="ECO:0007669"/>
    <property type="project" value="UniProtKB-UniRule"/>
</dbReference>
<keyword evidence="9 12" id="KW-1133">Transmembrane helix</keyword>
<dbReference type="PANTHER" id="PTHR30365">
    <property type="entry name" value="CYTOCHROME D UBIQUINOL OXIDASE"/>
    <property type="match status" value="1"/>
</dbReference>
<keyword evidence="13" id="KW-0560">Oxidoreductase</keyword>
<dbReference type="InterPro" id="IPR002585">
    <property type="entry name" value="Cyt-d_ubiquinol_oxidase_su_1"/>
</dbReference>
<organism evidence="13 14">
    <name type="scientific">Engelhardtia mirabilis</name>
    <dbReference type="NCBI Taxonomy" id="2528011"/>
    <lineage>
        <taxon>Bacteria</taxon>
        <taxon>Pseudomonadati</taxon>
        <taxon>Planctomycetota</taxon>
        <taxon>Planctomycetia</taxon>
        <taxon>Planctomycetia incertae sedis</taxon>
        <taxon>Engelhardtia</taxon>
    </lineage>
</organism>
<evidence type="ECO:0000256" key="4">
    <source>
        <dbReference type="ARBA" id="ARBA00022475"/>
    </source>
</evidence>
<keyword evidence="6 12" id="KW-0812">Transmembrane</keyword>
<evidence type="ECO:0000256" key="6">
    <source>
        <dbReference type="ARBA" id="ARBA00022692"/>
    </source>
</evidence>
<comment type="subcellular location">
    <subcellularLocation>
        <location evidence="1">Cell membrane</location>
        <topology evidence="1">Multi-pass membrane protein</topology>
    </subcellularLocation>
</comment>
<protein>
    <submittedName>
        <fullName evidence="13">Cytochrome bd menaquinol oxidase subunit I</fullName>
        <ecNumber evidence="13">1.10.3.-</ecNumber>
    </submittedName>
</protein>
<evidence type="ECO:0000256" key="8">
    <source>
        <dbReference type="ARBA" id="ARBA00022982"/>
    </source>
</evidence>
<dbReference type="PANTHER" id="PTHR30365:SF14">
    <property type="entry name" value="CYTOCHROME BD MENAQUINOL OXIDASE SUBUNIT I-RELATED"/>
    <property type="match status" value="1"/>
</dbReference>
<feature type="transmembrane region" description="Helical" evidence="12">
    <location>
        <begin position="65"/>
        <end position="90"/>
    </location>
</feature>
<keyword evidence="3 12" id="KW-0813">Transport</keyword>